<comment type="caution">
    <text evidence="1">The sequence shown here is derived from an EMBL/GenBank/DDBJ whole genome shotgun (WGS) entry which is preliminary data.</text>
</comment>
<sequence>MKRPLAGVLQLLLALATAGGLLVGAPGPASAAPGWTPPRVVADDMRPHRVAAASAGGPVVLVNHREMVHSHQGRDTFATMWVTVRR</sequence>
<dbReference type="EMBL" id="WLCI01000003">
    <property type="protein sequence ID" value="MTB94124.1"/>
    <property type="molecule type" value="Genomic_DNA"/>
</dbReference>
<reference evidence="1 2" key="1">
    <citation type="submission" date="2019-10" db="EMBL/GenBank/DDBJ databases">
        <title>Nocardioides novel species isolated from the excrement of Marmot.</title>
        <authorList>
            <person name="Zhang G."/>
        </authorList>
    </citation>
    <scope>NUCLEOTIDE SEQUENCE [LARGE SCALE GENOMIC DNA]</scope>
    <source>
        <strain evidence="2">zg-579</strain>
    </source>
</reference>
<gene>
    <name evidence="1" type="ORF">GGQ22_03425</name>
</gene>
<proteinExistence type="predicted"/>
<evidence type="ECO:0000313" key="1">
    <source>
        <dbReference type="EMBL" id="MTB94124.1"/>
    </source>
</evidence>
<accession>A0A6I3J4W7</accession>
<dbReference type="AlphaFoldDB" id="A0A6I3J4W7"/>
<keyword evidence="2" id="KW-1185">Reference proteome</keyword>
<dbReference type="RefSeq" id="WP_154613877.1">
    <property type="nucleotide sequence ID" value="NZ_CP053660.1"/>
</dbReference>
<dbReference type="Proteomes" id="UP000433406">
    <property type="component" value="Unassembled WGS sequence"/>
</dbReference>
<protein>
    <submittedName>
        <fullName evidence="1">Uncharacterized protein</fullName>
    </submittedName>
</protein>
<organism evidence="1 2">
    <name type="scientific">Nocardioides marmotae</name>
    <dbReference type="NCBI Taxonomy" id="2663857"/>
    <lineage>
        <taxon>Bacteria</taxon>
        <taxon>Bacillati</taxon>
        <taxon>Actinomycetota</taxon>
        <taxon>Actinomycetes</taxon>
        <taxon>Propionibacteriales</taxon>
        <taxon>Nocardioidaceae</taxon>
        <taxon>Nocardioides</taxon>
    </lineage>
</organism>
<evidence type="ECO:0000313" key="2">
    <source>
        <dbReference type="Proteomes" id="UP000433406"/>
    </source>
</evidence>
<name>A0A6I3J4W7_9ACTN</name>